<dbReference type="Proteomes" id="UP001224890">
    <property type="component" value="Unassembled WGS sequence"/>
</dbReference>
<proteinExistence type="predicted"/>
<comment type="caution">
    <text evidence="3">The sequence shown here is derived from an EMBL/GenBank/DDBJ whole genome shotgun (WGS) entry which is preliminary data.</text>
</comment>
<feature type="region of interest" description="Disordered" evidence="1">
    <location>
        <begin position="184"/>
        <end position="215"/>
    </location>
</feature>
<reference evidence="3" key="1">
    <citation type="submission" date="2021-06" db="EMBL/GenBank/DDBJ databases">
        <title>Comparative genomics, transcriptomics and evolutionary studies reveal genomic signatures of adaptation to plant cell wall in hemibiotrophic fungi.</title>
        <authorList>
            <consortium name="DOE Joint Genome Institute"/>
            <person name="Baroncelli R."/>
            <person name="Diaz J.F."/>
            <person name="Benocci T."/>
            <person name="Peng M."/>
            <person name="Battaglia E."/>
            <person name="Haridas S."/>
            <person name="Andreopoulos W."/>
            <person name="Labutti K."/>
            <person name="Pangilinan J."/>
            <person name="Floch G.L."/>
            <person name="Makela M.R."/>
            <person name="Henrissat B."/>
            <person name="Grigoriev I.V."/>
            <person name="Crouch J.A."/>
            <person name="De Vries R.P."/>
            <person name="Sukno S.A."/>
            <person name="Thon M.R."/>
        </authorList>
    </citation>
    <scope>NUCLEOTIDE SEQUENCE</scope>
    <source>
        <strain evidence="3">CBS 193.32</strain>
    </source>
</reference>
<gene>
    <name evidence="3" type="ORF">BDP55DRAFT_378316</name>
</gene>
<sequence length="215" mass="24087">MAARPRYLIHTLSILIITYGPWILYRILPSLICRKGSNTYLPLSLSPTTIPDYRVSRPNQFSLYPPAYHRDTATVSSTQHTLTPAQAHIHTHPDTHIRRTHAHTHRHSMYAHTLRSTVPISLPHPFRLTPPSVGYPRTAPNGLHMREMAASFLRLPCTYILRYSLATHTISLCLVQAKGWGNGRQPHPHPPATGIETDADPPPSLGCCRNSPLTP</sequence>
<organism evidence="3 4">
    <name type="scientific">Colletotrichum godetiae</name>
    <dbReference type="NCBI Taxonomy" id="1209918"/>
    <lineage>
        <taxon>Eukaryota</taxon>
        <taxon>Fungi</taxon>
        <taxon>Dikarya</taxon>
        <taxon>Ascomycota</taxon>
        <taxon>Pezizomycotina</taxon>
        <taxon>Sordariomycetes</taxon>
        <taxon>Hypocreomycetidae</taxon>
        <taxon>Glomerellales</taxon>
        <taxon>Glomerellaceae</taxon>
        <taxon>Colletotrichum</taxon>
        <taxon>Colletotrichum acutatum species complex</taxon>
    </lineage>
</organism>
<evidence type="ECO:0000313" key="3">
    <source>
        <dbReference type="EMBL" id="KAK1689774.1"/>
    </source>
</evidence>
<dbReference type="AlphaFoldDB" id="A0AAJ0ASX6"/>
<evidence type="ECO:0000256" key="1">
    <source>
        <dbReference type="SAM" id="MobiDB-lite"/>
    </source>
</evidence>
<dbReference type="RefSeq" id="XP_060433469.1">
    <property type="nucleotide sequence ID" value="XM_060567141.1"/>
</dbReference>
<name>A0AAJ0ASX6_9PEZI</name>
<protein>
    <submittedName>
        <fullName evidence="3">Uncharacterized protein</fullName>
    </submittedName>
</protein>
<keyword evidence="2" id="KW-0472">Membrane</keyword>
<evidence type="ECO:0000313" key="4">
    <source>
        <dbReference type="Proteomes" id="UP001224890"/>
    </source>
</evidence>
<accession>A0AAJ0ASX6</accession>
<keyword evidence="2" id="KW-0812">Transmembrane</keyword>
<keyword evidence="2" id="KW-1133">Transmembrane helix</keyword>
<dbReference type="GeneID" id="85451667"/>
<feature type="transmembrane region" description="Helical" evidence="2">
    <location>
        <begin position="7"/>
        <end position="25"/>
    </location>
</feature>
<evidence type="ECO:0000256" key="2">
    <source>
        <dbReference type="SAM" id="Phobius"/>
    </source>
</evidence>
<keyword evidence="4" id="KW-1185">Reference proteome</keyword>
<dbReference type="EMBL" id="JAHMHR010000007">
    <property type="protein sequence ID" value="KAK1689774.1"/>
    <property type="molecule type" value="Genomic_DNA"/>
</dbReference>